<dbReference type="OrthoDB" id="6626480at2"/>
<dbReference type="AlphaFoldDB" id="A0A6P1Q7N8"/>
<name>A0A6P1Q7N8_9GAMM</name>
<dbReference type="EMBL" id="CP028272">
    <property type="protein sequence ID" value="QHM73988.1"/>
    <property type="molecule type" value="Genomic_DNA"/>
</dbReference>
<reference evidence="1 2" key="1">
    <citation type="submission" date="2018-03" db="EMBL/GenBank/DDBJ databases">
        <title>Pantoea intestinalis SRCM103226 isolated form the mealworm.</title>
        <authorList>
            <person name="Jeong D.-Y."/>
            <person name="Kim J.W."/>
        </authorList>
    </citation>
    <scope>NUCLEOTIDE SEQUENCE [LARGE SCALE GENOMIC DNA]</scope>
    <source>
        <strain evidence="1 2">SRCM103226</strain>
        <plasmid evidence="1 2">unnamed1</plasmid>
    </source>
</reference>
<sequence length="132" mass="15140">MSKKVLNSKQFDEILNTLNSLICNDNKLKRTERSILVKSVAIIGMLKERETKTENKIDPLYPNAGKRWSEEDESFLFDLTESIPNDEITHQIEWLAGKLGRTPYAIATKIVSSGRLDMKWAENFKVSNDIHS</sequence>
<organism evidence="1 2">
    <name type="scientific">Mixta intestinalis</name>
    <dbReference type="NCBI Taxonomy" id="1615494"/>
    <lineage>
        <taxon>Bacteria</taxon>
        <taxon>Pseudomonadati</taxon>
        <taxon>Pseudomonadota</taxon>
        <taxon>Gammaproteobacteria</taxon>
        <taxon>Enterobacterales</taxon>
        <taxon>Erwiniaceae</taxon>
        <taxon>Mixta</taxon>
    </lineage>
</organism>
<keyword evidence="2" id="KW-1185">Reference proteome</keyword>
<geneLocation type="plasmid" evidence="1 2">
    <name>unnamed1</name>
</geneLocation>
<protein>
    <submittedName>
        <fullName evidence="1">Uncharacterized protein</fullName>
    </submittedName>
</protein>
<keyword evidence="1" id="KW-0614">Plasmid</keyword>
<dbReference type="Proteomes" id="UP000464053">
    <property type="component" value="Plasmid unnamed1"/>
</dbReference>
<gene>
    <name evidence="1" type="ORF">C7M51_04349</name>
</gene>
<dbReference type="KEGG" id="mint:C7M51_04349"/>
<accession>A0A6P1Q7N8</accession>
<evidence type="ECO:0000313" key="2">
    <source>
        <dbReference type="Proteomes" id="UP000464053"/>
    </source>
</evidence>
<proteinExistence type="predicted"/>
<dbReference type="RefSeq" id="WP_160623742.1">
    <property type="nucleotide sequence ID" value="NZ_CP028272.1"/>
</dbReference>
<evidence type="ECO:0000313" key="1">
    <source>
        <dbReference type="EMBL" id="QHM73988.1"/>
    </source>
</evidence>